<gene>
    <name evidence="1" type="ORF">PACLA_8A041355</name>
</gene>
<dbReference type="Proteomes" id="UP001152795">
    <property type="component" value="Unassembled WGS sequence"/>
</dbReference>
<evidence type="ECO:0000313" key="1">
    <source>
        <dbReference type="EMBL" id="CAB3983770.1"/>
    </source>
</evidence>
<name>A0A7D9DF75_PARCT</name>
<evidence type="ECO:0000313" key="2">
    <source>
        <dbReference type="Proteomes" id="UP001152795"/>
    </source>
</evidence>
<reference evidence="1" key="1">
    <citation type="submission" date="2020-04" db="EMBL/GenBank/DDBJ databases">
        <authorList>
            <person name="Alioto T."/>
            <person name="Alioto T."/>
            <person name="Gomez Garrido J."/>
        </authorList>
    </citation>
    <scope>NUCLEOTIDE SEQUENCE</scope>
    <source>
        <strain evidence="1">A484AB</strain>
    </source>
</reference>
<protein>
    <submittedName>
        <fullName evidence="1">Uncharacterized protein</fullName>
    </submittedName>
</protein>
<keyword evidence="2" id="KW-1185">Reference proteome</keyword>
<accession>A0A7D9DF75</accession>
<organism evidence="1 2">
    <name type="scientific">Paramuricea clavata</name>
    <name type="common">Red gorgonian</name>
    <name type="synonym">Violescent sea-whip</name>
    <dbReference type="NCBI Taxonomy" id="317549"/>
    <lineage>
        <taxon>Eukaryota</taxon>
        <taxon>Metazoa</taxon>
        <taxon>Cnidaria</taxon>
        <taxon>Anthozoa</taxon>
        <taxon>Octocorallia</taxon>
        <taxon>Malacalcyonacea</taxon>
        <taxon>Plexauridae</taxon>
        <taxon>Paramuricea</taxon>
    </lineage>
</organism>
<proteinExistence type="predicted"/>
<dbReference type="AlphaFoldDB" id="A0A7D9DF75"/>
<sequence length="54" mass="6302">MEDASSECEGQFLFLSRDELFNAFEDFKKDTCTGWRCVFKDSKFGKFGKLFNNS</sequence>
<comment type="caution">
    <text evidence="1">The sequence shown here is derived from an EMBL/GenBank/DDBJ whole genome shotgun (WGS) entry which is preliminary data.</text>
</comment>
<dbReference type="EMBL" id="CACRXK020000654">
    <property type="protein sequence ID" value="CAB3983770.1"/>
    <property type="molecule type" value="Genomic_DNA"/>
</dbReference>